<evidence type="ECO:0000313" key="2">
    <source>
        <dbReference type="EMBL" id="MES1918982.1"/>
    </source>
</evidence>
<dbReference type="PANTHER" id="PTHR12848">
    <property type="entry name" value="REGULATORY-ASSOCIATED PROTEIN OF MTOR"/>
    <property type="match status" value="1"/>
</dbReference>
<gene>
    <name evidence="2" type="primary">RAPTOR1</name>
    <name evidence="2" type="ORF">MHBO_000866</name>
</gene>
<comment type="caution">
    <text evidence="2">The sequence shown here is derived from an EMBL/GenBank/DDBJ whole genome shotgun (WGS) entry which is preliminary data.</text>
</comment>
<evidence type="ECO:0000256" key="1">
    <source>
        <dbReference type="ARBA" id="ARBA00022737"/>
    </source>
</evidence>
<name>A0ABV2AIA6_9EUKA</name>
<dbReference type="InterPro" id="IPR000357">
    <property type="entry name" value="HEAT"/>
</dbReference>
<sequence>MSDGRNLRCWSALMFYKMWQIFPRSKELAYNRAIHNDLLNLLKDPDPEVRAASVYSLGQLARTKLLLKNADFFFLDFSLCHKIALCSKDGSPLVRFLVLVALFRFVCRNKEHFVSESAPVFPNKNSAKFARAQRKELKLILETIDRMKRDPFGRISSCAESFCAHLNLTSF</sequence>
<evidence type="ECO:0000313" key="3">
    <source>
        <dbReference type="Proteomes" id="UP001439008"/>
    </source>
</evidence>
<dbReference type="Pfam" id="PF02985">
    <property type="entry name" value="HEAT"/>
    <property type="match status" value="1"/>
</dbReference>
<dbReference type="Gene3D" id="1.25.10.10">
    <property type="entry name" value="Leucine-rich Repeat Variant"/>
    <property type="match status" value="1"/>
</dbReference>
<keyword evidence="3" id="KW-1185">Reference proteome</keyword>
<dbReference type="InterPro" id="IPR011989">
    <property type="entry name" value="ARM-like"/>
</dbReference>
<dbReference type="Proteomes" id="UP001439008">
    <property type="component" value="Unassembled WGS sequence"/>
</dbReference>
<accession>A0ABV2AIA6</accession>
<dbReference type="EMBL" id="JBDODL010000171">
    <property type="protein sequence ID" value="MES1918982.1"/>
    <property type="molecule type" value="Genomic_DNA"/>
</dbReference>
<reference evidence="2 3" key="1">
    <citation type="journal article" date="2024" name="BMC Biol.">
        <title>Comparative genomics of Ascetosporea gives new insight into the evolutionary basis for animal parasitism in Rhizaria.</title>
        <authorList>
            <person name="Hiltunen Thoren M."/>
            <person name="Onut-Brannstrom I."/>
            <person name="Alfjorden A."/>
            <person name="Peckova H."/>
            <person name="Swords F."/>
            <person name="Hooper C."/>
            <person name="Holzer A.S."/>
            <person name="Bass D."/>
            <person name="Burki F."/>
        </authorList>
    </citation>
    <scope>NUCLEOTIDE SEQUENCE [LARGE SCALE GENOMIC DNA]</scope>
    <source>
        <strain evidence="2">20-A016</strain>
    </source>
</reference>
<organism evidence="2 3">
    <name type="scientific">Bonamia ostreae</name>
    <dbReference type="NCBI Taxonomy" id="126728"/>
    <lineage>
        <taxon>Eukaryota</taxon>
        <taxon>Sar</taxon>
        <taxon>Rhizaria</taxon>
        <taxon>Endomyxa</taxon>
        <taxon>Ascetosporea</taxon>
        <taxon>Haplosporida</taxon>
        <taxon>Bonamia</taxon>
    </lineage>
</organism>
<dbReference type="SUPFAM" id="SSF48371">
    <property type="entry name" value="ARM repeat"/>
    <property type="match status" value="1"/>
</dbReference>
<dbReference type="InterPro" id="IPR004083">
    <property type="entry name" value="Raptor"/>
</dbReference>
<keyword evidence="1" id="KW-0677">Repeat</keyword>
<dbReference type="InterPro" id="IPR016024">
    <property type="entry name" value="ARM-type_fold"/>
</dbReference>
<proteinExistence type="predicted"/>
<protein>
    <submittedName>
        <fullName evidence="2">Regulatory-associated protein of TOR</fullName>
    </submittedName>
</protein>
<dbReference type="PANTHER" id="PTHR12848:SF16">
    <property type="entry name" value="REGULATORY-ASSOCIATED PROTEIN OF MTOR"/>
    <property type="match status" value="1"/>
</dbReference>